<feature type="chain" id="PRO_5013266384" evidence="2">
    <location>
        <begin position="16"/>
        <end position="350"/>
    </location>
</feature>
<sequence>MLLLLLLLLLGAASGYDQSVNYWEALAPGKLLQRLDALTLTEMQPAEALAKPLSAPLATAQAKLDYEADVDVDDAEAEAEYEPDEAETDVNDEDISAQSAETEAEPQSGEDYERNYEQFVREYFDRTPQQDDDDGYDGSLETQAEASNVQQKQQQQKTPKQKQRCRSVRRHGQLCQICREPRNNEVSESCSYSMETQPEKYAYGMGSKYKRYRQQPELEHEPEQSDEQQHGERPQREAGSQCVRRVQAGSVCYDCQDNGGQQLRRCYDAAAEQRKSHKPRESQQTEHEREQRIYKRTISYSYASGSSPSSTTTTTTTTLAPSSTAAPRRKWAKKLRRPLATTTTSILPKN</sequence>
<evidence type="ECO:0000313" key="4">
    <source>
        <dbReference type="Proteomes" id="UP000494163"/>
    </source>
</evidence>
<feature type="region of interest" description="Disordered" evidence="1">
    <location>
        <begin position="213"/>
        <end position="241"/>
    </location>
</feature>
<accession>A0A0M4F974</accession>
<feature type="compositionally biased region" description="Basic and acidic residues" evidence="1">
    <location>
        <begin position="214"/>
        <end position="236"/>
    </location>
</feature>
<feature type="signal peptide" evidence="2">
    <location>
        <begin position="1"/>
        <end position="15"/>
    </location>
</feature>
<feature type="region of interest" description="Disordered" evidence="1">
    <location>
        <begin position="126"/>
        <end position="165"/>
    </location>
</feature>
<dbReference type="Proteomes" id="UP000494163">
    <property type="component" value="Chromosome X"/>
</dbReference>
<dbReference type="OrthoDB" id="1734063at2759"/>
<gene>
    <name evidence="3" type="ORF">Dbus_chrXg563</name>
</gene>
<protein>
    <submittedName>
        <fullName evidence="3">CG32537</fullName>
    </submittedName>
</protein>
<dbReference type="AlphaFoldDB" id="A0A0M4F974"/>
<evidence type="ECO:0000256" key="2">
    <source>
        <dbReference type="SAM" id="SignalP"/>
    </source>
</evidence>
<feature type="compositionally biased region" description="Acidic residues" evidence="1">
    <location>
        <begin position="73"/>
        <end position="95"/>
    </location>
</feature>
<feature type="compositionally biased region" description="Polar residues" evidence="1">
    <location>
        <begin position="140"/>
        <end position="149"/>
    </location>
</feature>
<evidence type="ECO:0000256" key="1">
    <source>
        <dbReference type="SAM" id="MobiDB-lite"/>
    </source>
</evidence>
<dbReference type="EMBL" id="CP012528">
    <property type="protein sequence ID" value="ALC48707.1"/>
    <property type="molecule type" value="Genomic_DNA"/>
</dbReference>
<feature type="region of interest" description="Disordered" evidence="1">
    <location>
        <begin position="297"/>
        <end position="350"/>
    </location>
</feature>
<reference evidence="3 4" key="1">
    <citation type="submission" date="2015-08" db="EMBL/GenBank/DDBJ databases">
        <title>Ancestral chromatin configuration constrains chromatin evolution on differentiating sex chromosomes in Drosophila.</title>
        <authorList>
            <person name="Zhou Q."/>
            <person name="Bachtrog D."/>
        </authorList>
    </citation>
    <scope>NUCLEOTIDE SEQUENCE [LARGE SCALE GENOMIC DNA]</scope>
    <source>
        <tissue evidence="3">Whole larvae</tissue>
    </source>
</reference>
<feature type="compositionally biased region" description="Low complexity" evidence="1">
    <location>
        <begin position="299"/>
        <end position="326"/>
    </location>
</feature>
<evidence type="ECO:0000313" key="3">
    <source>
        <dbReference type="EMBL" id="ALC48707.1"/>
    </source>
</evidence>
<organism evidence="3 4">
    <name type="scientific">Drosophila busckii</name>
    <name type="common">Fruit fly</name>
    <dbReference type="NCBI Taxonomy" id="30019"/>
    <lineage>
        <taxon>Eukaryota</taxon>
        <taxon>Metazoa</taxon>
        <taxon>Ecdysozoa</taxon>
        <taxon>Arthropoda</taxon>
        <taxon>Hexapoda</taxon>
        <taxon>Insecta</taxon>
        <taxon>Pterygota</taxon>
        <taxon>Neoptera</taxon>
        <taxon>Endopterygota</taxon>
        <taxon>Diptera</taxon>
        <taxon>Brachycera</taxon>
        <taxon>Muscomorpha</taxon>
        <taxon>Ephydroidea</taxon>
        <taxon>Drosophilidae</taxon>
        <taxon>Drosophila</taxon>
    </lineage>
</organism>
<keyword evidence="4" id="KW-1185">Reference proteome</keyword>
<keyword evidence="2" id="KW-0732">Signal</keyword>
<proteinExistence type="predicted"/>
<dbReference type="OMA" id="TCSYSHE"/>
<feature type="compositionally biased region" description="Basic residues" evidence="1">
    <location>
        <begin position="327"/>
        <end position="337"/>
    </location>
</feature>
<name>A0A0M4F974_DROBS</name>
<feature type="region of interest" description="Disordered" evidence="1">
    <location>
        <begin position="73"/>
        <end position="112"/>
    </location>
</feature>
<dbReference type="STRING" id="30019.A0A0M4F974"/>
<feature type="compositionally biased region" description="Polar residues" evidence="1">
    <location>
        <begin position="340"/>
        <end position="350"/>
    </location>
</feature>